<keyword evidence="3" id="KW-1185">Reference proteome</keyword>
<feature type="region of interest" description="Disordered" evidence="1">
    <location>
        <begin position="271"/>
        <end position="319"/>
    </location>
</feature>
<protein>
    <submittedName>
        <fullName evidence="2">Uncharacterized protein</fullName>
    </submittedName>
</protein>
<evidence type="ECO:0000256" key="1">
    <source>
        <dbReference type="SAM" id="MobiDB-lite"/>
    </source>
</evidence>
<gene>
    <name evidence="2" type="ORF">CYCCA115_LOCUS416</name>
</gene>
<name>A0AAD2CGE7_9STRA</name>
<evidence type="ECO:0000313" key="3">
    <source>
        <dbReference type="Proteomes" id="UP001295423"/>
    </source>
</evidence>
<feature type="compositionally biased region" description="Basic and acidic residues" evidence="1">
    <location>
        <begin position="78"/>
        <end position="89"/>
    </location>
</feature>
<reference evidence="2" key="1">
    <citation type="submission" date="2023-08" db="EMBL/GenBank/DDBJ databases">
        <authorList>
            <person name="Audoor S."/>
            <person name="Bilcke G."/>
        </authorList>
    </citation>
    <scope>NUCLEOTIDE SEQUENCE</scope>
</reference>
<proteinExistence type="predicted"/>
<feature type="compositionally biased region" description="Basic and acidic residues" evidence="1">
    <location>
        <begin position="306"/>
        <end position="319"/>
    </location>
</feature>
<comment type="caution">
    <text evidence="2">The sequence shown here is derived from an EMBL/GenBank/DDBJ whole genome shotgun (WGS) entry which is preliminary data.</text>
</comment>
<dbReference type="AlphaFoldDB" id="A0AAD2CGE7"/>
<dbReference type="EMBL" id="CAKOGP040000001">
    <property type="protein sequence ID" value="CAJ1904913.1"/>
    <property type="molecule type" value="Genomic_DNA"/>
</dbReference>
<feature type="compositionally biased region" description="Low complexity" evidence="1">
    <location>
        <begin position="286"/>
        <end position="302"/>
    </location>
</feature>
<feature type="region of interest" description="Disordered" evidence="1">
    <location>
        <begin position="75"/>
        <end position="109"/>
    </location>
</feature>
<feature type="region of interest" description="Disordered" evidence="1">
    <location>
        <begin position="1"/>
        <end position="27"/>
    </location>
</feature>
<sequence>MSREVQSASPYPWGDDQKHVSHPPSIKLLQGERYVGSGFAALEHQLGDNDNSEMDENAKLILNNLLQEHNVNLLDSSNDDKRSETEKQNAHGVYTGIIRPPKRSKLPSEVSAPKDILELARDGKVSVFSSLLDTVESSSIQPVPTKTLIRKCCLTIPPGDSPGSIDAKDYILGALHFLSSQFESSSEERYPSLPLIYPVQLTGDVEKRNYEKVGEWKLDEIQDKVLLLEQVFTSSPNSWKWLRRESFAPRLEKEEETAFFVKGAIPARAKKIKTEATTGRKRKTTASAAASPVASSSKSMPATESQSKEADEQERSTVE</sequence>
<organism evidence="2 3">
    <name type="scientific">Cylindrotheca closterium</name>
    <dbReference type="NCBI Taxonomy" id="2856"/>
    <lineage>
        <taxon>Eukaryota</taxon>
        <taxon>Sar</taxon>
        <taxon>Stramenopiles</taxon>
        <taxon>Ochrophyta</taxon>
        <taxon>Bacillariophyta</taxon>
        <taxon>Bacillariophyceae</taxon>
        <taxon>Bacillariophycidae</taxon>
        <taxon>Bacillariales</taxon>
        <taxon>Bacillariaceae</taxon>
        <taxon>Cylindrotheca</taxon>
    </lineage>
</organism>
<dbReference type="Proteomes" id="UP001295423">
    <property type="component" value="Unassembled WGS sequence"/>
</dbReference>
<accession>A0AAD2CGE7</accession>
<evidence type="ECO:0000313" key="2">
    <source>
        <dbReference type="EMBL" id="CAJ1904913.1"/>
    </source>
</evidence>